<feature type="region of interest" description="Disordered" evidence="6">
    <location>
        <begin position="1"/>
        <end position="38"/>
    </location>
</feature>
<dbReference type="InterPro" id="IPR011598">
    <property type="entry name" value="bHLH_dom"/>
</dbReference>
<dbReference type="GO" id="GO:0000981">
    <property type="term" value="F:DNA-binding transcription factor activity, RNA polymerase II-specific"/>
    <property type="evidence" value="ECO:0007669"/>
    <property type="project" value="TreeGrafter"/>
</dbReference>
<evidence type="ECO:0000313" key="9">
    <source>
        <dbReference type="EMBL" id="CAJ0582242.1"/>
    </source>
</evidence>
<dbReference type="InterPro" id="IPR000014">
    <property type="entry name" value="PAS"/>
</dbReference>
<evidence type="ECO:0000256" key="2">
    <source>
        <dbReference type="ARBA" id="ARBA00023015"/>
    </source>
</evidence>
<sequence length="583" mass="66109">MSPSSAGSLRAEESASPSANSNAPHRSTRGASKQRRDQINVEIGRMRDLLPLSESIKDRLFQLQVMSLACIFIRKHRYRPNVMPSISINPSDPSTSGCNVPPRSLDAGKALRGFLFMTTKSAKILYISENASDYLGHSVEEIMCQGDSLYDMVDCRDHIALQNLLGEGPPAEEDFPKDRVFLCRINLSRTAKRQLQFHKFVLFHGRYVHPSEYYSANQERSTNIQPIFAAFCQPLLNPENAELLSTGNTDAFSSQHFLDMRFRDMDNMFIERSGYSRSELLDMSWYALLHPENLADLAYKHRLLADEKEGSVLALMRMQTKAGQWLWLHCVMSVRSLNVNDGDNRRQRHVIHMAYQIVGENEARALQANGWIYSMRHNYPTSFTAQDSPDSLPNETPLSPASPFVLDLHNNIQPGIPLCGAQLGGPFQFGLHINRTMPMFCPQQIKVEVGLKGMHPPLCLITPEHSSPESSAPSFPSHFPSEHVKRENNLDDNRNILDGVAHLIQAVDNHQLPELRDLDQFFQQEEFATGDPHRPHCFTSNWAYDSTEGRTTYDALNTINGCCLFIVRIQLCYKWHQPNRPLS</sequence>
<dbReference type="GO" id="GO:0000977">
    <property type="term" value="F:RNA polymerase II transcription regulatory region sequence-specific DNA binding"/>
    <property type="evidence" value="ECO:0007669"/>
    <property type="project" value="TreeGrafter"/>
</dbReference>
<dbReference type="SUPFAM" id="SSF55785">
    <property type="entry name" value="PYP-like sensor domain (PAS domain)"/>
    <property type="match status" value="2"/>
</dbReference>
<protein>
    <submittedName>
        <fullName evidence="9">Uncharacterized protein</fullName>
    </submittedName>
</protein>
<dbReference type="Pfam" id="PF23183">
    <property type="entry name" value="bHLH_NPAS4"/>
    <property type="match status" value="1"/>
</dbReference>
<evidence type="ECO:0000256" key="1">
    <source>
        <dbReference type="ARBA" id="ARBA00004123"/>
    </source>
</evidence>
<dbReference type="CDD" id="cd19697">
    <property type="entry name" value="bHLH-PAS_NPAS4_PASD10"/>
    <property type="match status" value="1"/>
</dbReference>
<dbReference type="SMART" id="SM00091">
    <property type="entry name" value="PAS"/>
    <property type="match status" value="2"/>
</dbReference>
<dbReference type="GO" id="GO:0010557">
    <property type="term" value="P:positive regulation of macromolecule biosynthetic process"/>
    <property type="evidence" value="ECO:0007669"/>
    <property type="project" value="UniProtKB-ARBA"/>
</dbReference>
<dbReference type="Pfam" id="PF14598">
    <property type="entry name" value="PAS_11"/>
    <property type="match status" value="1"/>
</dbReference>
<dbReference type="AlphaFoldDB" id="A0AA36G776"/>
<evidence type="ECO:0000259" key="8">
    <source>
        <dbReference type="PROSITE" id="PS50888"/>
    </source>
</evidence>
<keyword evidence="3" id="KW-0238">DNA-binding</keyword>
<accession>A0AA36G776</accession>
<dbReference type="EMBL" id="CATQJA010002664">
    <property type="protein sequence ID" value="CAJ0582242.1"/>
    <property type="molecule type" value="Genomic_DNA"/>
</dbReference>
<comment type="caution">
    <text evidence="9">The sequence shown here is derived from an EMBL/GenBank/DDBJ whole genome shotgun (WGS) entry which is preliminary data.</text>
</comment>
<dbReference type="PANTHER" id="PTHR23043:SF39">
    <property type="entry name" value="DYSFUSION, ISOFORM D"/>
    <property type="match status" value="1"/>
</dbReference>
<evidence type="ECO:0000256" key="3">
    <source>
        <dbReference type="ARBA" id="ARBA00023125"/>
    </source>
</evidence>
<evidence type="ECO:0000256" key="4">
    <source>
        <dbReference type="ARBA" id="ARBA00023163"/>
    </source>
</evidence>
<feature type="domain" description="BHLH" evidence="8">
    <location>
        <begin position="23"/>
        <end position="76"/>
    </location>
</feature>
<keyword evidence="10" id="KW-1185">Reference proteome</keyword>
<dbReference type="PROSITE" id="PS50888">
    <property type="entry name" value="BHLH"/>
    <property type="match status" value="1"/>
</dbReference>
<proteinExistence type="predicted"/>
<feature type="compositionally biased region" description="Low complexity" evidence="6">
    <location>
        <begin position="14"/>
        <end position="24"/>
    </location>
</feature>
<dbReference type="CDD" id="cd00130">
    <property type="entry name" value="PAS"/>
    <property type="match status" value="2"/>
</dbReference>
<keyword evidence="2" id="KW-0805">Transcription regulation</keyword>
<dbReference type="InterPro" id="IPR056192">
    <property type="entry name" value="bHLH_NPAS4"/>
</dbReference>
<organism evidence="9 10">
    <name type="scientific">Mesorhabditis spiculigera</name>
    <dbReference type="NCBI Taxonomy" id="96644"/>
    <lineage>
        <taxon>Eukaryota</taxon>
        <taxon>Metazoa</taxon>
        <taxon>Ecdysozoa</taxon>
        <taxon>Nematoda</taxon>
        <taxon>Chromadorea</taxon>
        <taxon>Rhabditida</taxon>
        <taxon>Rhabditina</taxon>
        <taxon>Rhabditomorpha</taxon>
        <taxon>Rhabditoidea</taxon>
        <taxon>Rhabditidae</taxon>
        <taxon>Mesorhabditinae</taxon>
        <taxon>Mesorhabditis</taxon>
    </lineage>
</organism>
<dbReference type="GO" id="GO:0005634">
    <property type="term" value="C:nucleus"/>
    <property type="evidence" value="ECO:0007669"/>
    <property type="project" value="UniProtKB-SubCell"/>
</dbReference>
<dbReference type="InterPro" id="IPR035965">
    <property type="entry name" value="PAS-like_dom_sf"/>
</dbReference>
<dbReference type="GO" id="GO:0046983">
    <property type="term" value="F:protein dimerization activity"/>
    <property type="evidence" value="ECO:0007669"/>
    <property type="project" value="InterPro"/>
</dbReference>
<dbReference type="Proteomes" id="UP001177023">
    <property type="component" value="Unassembled WGS sequence"/>
</dbReference>
<dbReference type="Gene3D" id="3.30.450.20">
    <property type="entry name" value="PAS domain"/>
    <property type="match status" value="2"/>
</dbReference>
<dbReference type="PROSITE" id="PS50112">
    <property type="entry name" value="PAS"/>
    <property type="match status" value="1"/>
</dbReference>
<reference evidence="9" key="1">
    <citation type="submission" date="2023-06" db="EMBL/GenBank/DDBJ databases">
        <authorList>
            <person name="Delattre M."/>
        </authorList>
    </citation>
    <scope>NUCLEOTIDE SEQUENCE</scope>
    <source>
        <strain evidence="9">AF72</strain>
    </source>
</reference>
<evidence type="ECO:0000256" key="5">
    <source>
        <dbReference type="ARBA" id="ARBA00023242"/>
    </source>
</evidence>
<evidence type="ECO:0000256" key="6">
    <source>
        <dbReference type="SAM" id="MobiDB-lite"/>
    </source>
</evidence>
<comment type="subcellular location">
    <subcellularLocation>
        <location evidence="1">Nucleus</location>
    </subcellularLocation>
</comment>
<gene>
    <name evidence="9" type="ORF">MSPICULIGERA_LOCUS20382</name>
</gene>
<keyword evidence="5" id="KW-0539">Nucleus</keyword>
<name>A0AA36G776_9BILA</name>
<dbReference type="PANTHER" id="PTHR23043">
    <property type="entry name" value="HYPOXIA-INDUCIBLE FACTOR 1 ALPHA"/>
    <property type="match status" value="1"/>
</dbReference>
<keyword evidence="4" id="KW-0804">Transcription</keyword>
<evidence type="ECO:0000259" key="7">
    <source>
        <dbReference type="PROSITE" id="PS50112"/>
    </source>
</evidence>
<feature type="non-terminal residue" evidence="9">
    <location>
        <position position="583"/>
    </location>
</feature>
<feature type="domain" description="PAS" evidence="7">
    <location>
        <begin position="115"/>
        <end position="165"/>
    </location>
</feature>
<evidence type="ECO:0000313" key="10">
    <source>
        <dbReference type="Proteomes" id="UP001177023"/>
    </source>
</evidence>